<dbReference type="InterPro" id="IPR001810">
    <property type="entry name" value="F-box_dom"/>
</dbReference>
<dbReference type="OrthoDB" id="2751682at2759"/>
<dbReference type="AlphaFoldDB" id="A0A5C2S639"/>
<dbReference type="EMBL" id="ML122271">
    <property type="protein sequence ID" value="RPD59140.1"/>
    <property type="molecule type" value="Genomic_DNA"/>
</dbReference>
<name>A0A5C2S639_9APHY</name>
<keyword evidence="3" id="KW-1185">Reference proteome</keyword>
<dbReference type="InterPro" id="IPR036047">
    <property type="entry name" value="F-box-like_dom_sf"/>
</dbReference>
<feature type="domain" description="F-box" evidence="1">
    <location>
        <begin position="23"/>
        <end position="72"/>
    </location>
</feature>
<evidence type="ECO:0000313" key="3">
    <source>
        <dbReference type="Proteomes" id="UP000313359"/>
    </source>
</evidence>
<organism evidence="2 3">
    <name type="scientific">Lentinus tigrinus ALCF2SS1-6</name>
    <dbReference type="NCBI Taxonomy" id="1328759"/>
    <lineage>
        <taxon>Eukaryota</taxon>
        <taxon>Fungi</taxon>
        <taxon>Dikarya</taxon>
        <taxon>Basidiomycota</taxon>
        <taxon>Agaricomycotina</taxon>
        <taxon>Agaricomycetes</taxon>
        <taxon>Polyporales</taxon>
        <taxon>Polyporaceae</taxon>
        <taxon>Lentinus</taxon>
    </lineage>
</organism>
<accession>A0A5C2S639</accession>
<evidence type="ECO:0000259" key="1">
    <source>
        <dbReference type="PROSITE" id="PS50181"/>
    </source>
</evidence>
<proteinExistence type="predicted"/>
<dbReference type="SMART" id="SM00256">
    <property type="entry name" value="FBOX"/>
    <property type="match status" value="1"/>
</dbReference>
<evidence type="ECO:0000313" key="2">
    <source>
        <dbReference type="EMBL" id="RPD59140.1"/>
    </source>
</evidence>
<dbReference type="STRING" id="1328759.A0A5C2S639"/>
<protein>
    <recommendedName>
        <fullName evidence="1">F-box domain-containing protein</fullName>
    </recommendedName>
</protein>
<reference evidence="2" key="1">
    <citation type="journal article" date="2018" name="Genome Biol. Evol.">
        <title>Genomics and development of Lentinus tigrinus, a white-rot wood-decaying mushroom with dimorphic fruiting bodies.</title>
        <authorList>
            <person name="Wu B."/>
            <person name="Xu Z."/>
            <person name="Knudson A."/>
            <person name="Carlson A."/>
            <person name="Chen N."/>
            <person name="Kovaka S."/>
            <person name="LaButti K."/>
            <person name="Lipzen A."/>
            <person name="Pennachio C."/>
            <person name="Riley R."/>
            <person name="Schakwitz W."/>
            <person name="Umezawa K."/>
            <person name="Ohm R.A."/>
            <person name="Grigoriev I.V."/>
            <person name="Nagy L.G."/>
            <person name="Gibbons J."/>
            <person name="Hibbett D."/>
        </authorList>
    </citation>
    <scope>NUCLEOTIDE SEQUENCE [LARGE SCALE GENOMIC DNA]</scope>
    <source>
        <strain evidence="2">ALCF2SS1-6</strain>
    </source>
</reference>
<dbReference type="SUPFAM" id="SSF81383">
    <property type="entry name" value="F-box domain"/>
    <property type="match status" value="1"/>
</dbReference>
<dbReference type="Proteomes" id="UP000313359">
    <property type="component" value="Unassembled WGS sequence"/>
</dbReference>
<dbReference type="PROSITE" id="PS50181">
    <property type="entry name" value="FBOX"/>
    <property type="match status" value="1"/>
</dbReference>
<gene>
    <name evidence="2" type="ORF">L227DRAFT_163888</name>
</gene>
<dbReference type="Pfam" id="PF00646">
    <property type="entry name" value="F-box"/>
    <property type="match status" value="1"/>
</dbReference>
<sequence length="550" mass="63333">MAKPYKKSSGKRSKARGGNIGRLSGIMRVPLDILFEIASHLEPLDILQLARTSKEYRRLLLSRKSRHVWVTARERIAPRPLLDPPEGLSEPLYAALLFEPTCMACGSRALTVDYALQVRFCRPCWKENIIPGKILAKEALEDYKLDDFFNLLPAEARLLPSRLGHRTLKKLKHPTVVDQHNTDRYYWIEFSAVAERFRQVCELRDDQAYKAFVVECVAATLARLNFHLRVVVWERERHIYRYTMVEHRLQEYGYKVEDYPPSDVDPQFHHLLWKARHMKPRTWKTIRPKIIEHLEVERSRREALKWTKRQDQLKDHYRSFRWSLGLGMPLSSSMEKHTLPNFRDALQLPCMATLLVARTPEVDITKKEFVSIKPTILAESQAYRARVRNDLVQIVVDRYPDKNTWDTATSSDVEGDDADVAAAQLRLLEDPATLFCCGLCGRSMSYLGILEHWQTIHGSTAWTPQHVRLPMARSVSRLLTALSQVSPGKTHSSLRRTLENGRVVCACGSDPLRRASGNAKAHLMLNMLQLKHVNSNLQAKHLISIRCIGE</sequence>